<name>A0ABW3SQM6_9BACT</name>
<dbReference type="SUPFAM" id="SSF53756">
    <property type="entry name" value="UDP-Glycosyltransferase/glycogen phosphorylase"/>
    <property type="match status" value="1"/>
</dbReference>
<organism evidence="1 2">
    <name type="scientific">Pontibacter rugosus</name>
    <dbReference type="NCBI Taxonomy" id="1745966"/>
    <lineage>
        <taxon>Bacteria</taxon>
        <taxon>Pseudomonadati</taxon>
        <taxon>Bacteroidota</taxon>
        <taxon>Cytophagia</taxon>
        <taxon>Cytophagales</taxon>
        <taxon>Hymenobacteraceae</taxon>
        <taxon>Pontibacter</taxon>
    </lineage>
</organism>
<dbReference type="Proteomes" id="UP001597094">
    <property type="component" value="Unassembled WGS sequence"/>
</dbReference>
<dbReference type="InterPro" id="IPR043148">
    <property type="entry name" value="TagF_C"/>
</dbReference>
<keyword evidence="2" id="KW-1185">Reference proteome</keyword>
<accession>A0ABW3SQM6</accession>
<dbReference type="EMBL" id="JBHTLD010000100">
    <property type="protein sequence ID" value="MFD1186893.1"/>
    <property type="molecule type" value="Genomic_DNA"/>
</dbReference>
<sequence length="425" mass="48048">MQKWFEIYSSILYMHFSGNFLALPDSAKSAVSPQKPLMRLLRMAGYTVVRLLGNLLKVVEKPEKLQGKVWLYVVSQNNYDSLKFISEELQNVSFVAGQSKELGKYNPFVNRLSLRKKLLYYYKFLPLLFLFLKYKKASTLRFFDLLYDSVGFYEIYLQKLHKYKPAAIVFANDHNADARAMLLAAKASGIKTIYLQHASVSPIFPPLAFDLNLLEGHDALTKYKLCGPIAGKVELIGMPKADAFVGKRNFSTSIKTVGLGCNLLDDVKEVQRVLQRISSAFPAISFILRPHPRDTRNIAALAAMADNIILSDSRSQSAFEYLQQLDVQISGNSAIHLEAVMLNIWSIFYEFNPTQPLPDYYGFIGNKLVDVATSPDHLVSMLESRLQERPRVVEQAQYYNATVCTANEGKSAALALAHIKDYIRQ</sequence>
<evidence type="ECO:0000313" key="1">
    <source>
        <dbReference type="EMBL" id="MFD1186893.1"/>
    </source>
</evidence>
<reference evidence="2" key="1">
    <citation type="journal article" date="2019" name="Int. J. Syst. Evol. Microbiol.">
        <title>The Global Catalogue of Microorganisms (GCM) 10K type strain sequencing project: providing services to taxonomists for standard genome sequencing and annotation.</title>
        <authorList>
            <consortium name="The Broad Institute Genomics Platform"/>
            <consortium name="The Broad Institute Genome Sequencing Center for Infectious Disease"/>
            <person name="Wu L."/>
            <person name="Ma J."/>
        </authorList>
    </citation>
    <scope>NUCLEOTIDE SEQUENCE [LARGE SCALE GENOMIC DNA]</scope>
    <source>
        <strain evidence="2">JCM 31319</strain>
    </source>
</reference>
<comment type="caution">
    <text evidence="1">The sequence shown here is derived from an EMBL/GenBank/DDBJ whole genome shotgun (WGS) entry which is preliminary data.</text>
</comment>
<evidence type="ECO:0000313" key="2">
    <source>
        <dbReference type="Proteomes" id="UP001597094"/>
    </source>
</evidence>
<dbReference type="Gene3D" id="3.40.50.12580">
    <property type="match status" value="1"/>
</dbReference>
<protein>
    <submittedName>
        <fullName evidence="1">Uncharacterized protein</fullName>
    </submittedName>
</protein>
<dbReference type="RefSeq" id="WP_377527727.1">
    <property type="nucleotide sequence ID" value="NZ_JBHTLD010000100.1"/>
</dbReference>
<proteinExistence type="predicted"/>
<gene>
    <name evidence="1" type="ORF">ACFQ2O_11820</name>
</gene>